<dbReference type="GO" id="GO:0005509">
    <property type="term" value="F:calcium ion binding"/>
    <property type="evidence" value="ECO:0007669"/>
    <property type="project" value="InterPro"/>
</dbReference>
<evidence type="ECO:0000256" key="2">
    <source>
        <dbReference type="ARBA" id="ARBA00022737"/>
    </source>
</evidence>
<dbReference type="AlphaFoldDB" id="A0A7S2S8V8"/>
<feature type="compositionally biased region" description="Basic and acidic residues" evidence="4">
    <location>
        <begin position="77"/>
        <end position="89"/>
    </location>
</feature>
<organism evidence="6">
    <name type="scientific">Mucochytrium quahogii</name>
    <dbReference type="NCBI Taxonomy" id="96639"/>
    <lineage>
        <taxon>Eukaryota</taxon>
        <taxon>Sar</taxon>
        <taxon>Stramenopiles</taxon>
        <taxon>Bigyra</taxon>
        <taxon>Labyrinthulomycetes</taxon>
        <taxon>Thraustochytrida</taxon>
        <taxon>Thraustochytriidae</taxon>
        <taxon>Mucochytrium</taxon>
    </lineage>
</organism>
<feature type="domain" description="EF-hand" evidence="5">
    <location>
        <begin position="224"/>
        <end position="259"/>
    </location>
</feature>
<name>A0A7S2S8V8_9STRA</name>
<keyword evidence="1" id="KW-0479">Metal-binding</keyword>
<proteinExistence type="predicted"/>
<reference evidence="6" key="1">
    <citation type="submission" date="2021-01" db="EMBL/GenBank/DDBJ databases">
        <authorList>
            <person name="Corre E."/>
            <person name="Pelletier E."/>
            <person name="Niang G."/>
            <person name="Scheremetjew M."/>
            <person name="Finn R."/>
            <person name="Kale V."/>
            <person name="Holt S."/>
            <person name="Cochrane G."/>
            <person name="Meng A."/>
            <person name="Brown T."/>
            <person name="Cohen L."/>
        </authorList>
    </citation>
    <scope>NUCLEOTIDE SEQUENCE</scope>
    <source>
        <strain evidence="6">NY070348D</strain>
    </source>
</reference>
<feature type="domain" description="EF-hand" evidence="5">
    <location>
        <begin position="187"/>
        <end position="222"/>
    </location>
</feature>
<dbReference type="PROSITE" id="PS50222">
    <property type="entry name" value="EF_HAND_2"/>
    <property type="match status" value="3"/>
</dbReference>
<feature type="domain" description="EF-hand" evidence="5">
    <location>
        <begin position="151"/>
        <end position="186"/>
    </location>
</feature>
<evidence type="ECO:0000259" key="5">
    <source>
        <dbReference type="PROSITE" id="PS50222"/>
    </source>
</evidence>
<dbReference type="InterPro" id="IPR018247">
    <property type="entry name" value="EF_Hand_1_Ca_BS"/>
</dbReference>
<evidence type="ECO:0000256" key="1">
    <source>
        <dbReference type="ARBA" id="ARBA00022723"/>
    </source>
</evidence>
<evidence type="ECO:0000256" key="4">
    <source>
        <dbReference type="SAM" id="MobiDB-lite"/>
    </source>
</evidence>
<evidence type="ECO:0000313" key="6">
    <source>
        <dbReference type="EMBL" id="CAD9693049.1"/>
    </source>
</evidence>
<dbReference type="InterPro" id="IPR011992">
    <property type="entry name" value="EF-hand-dom_pair"/>
</dbReference>
<dbReference type="PANTHER" id="PTHR45942">
    <property type="entry name" value="PROTEIN PHOSPATASE 3 REGULATORY SUBUNIT B ALPHA ISOFORM TYPE 1"/>
    <property type="match status" value="1"/>
</dbReference>
<accession>A0A7S2S8V8</accession>
<sequence length="322" mass="36442">MESSRKSKSNRGTLTKNASTRSTQSNRGSFGKNASTSSVRSKRSSSKYISTTSEGGGEGSRKKRPSRQQRGSSKIAPSEREGSIKESRKSVKKKGKGKDKAAVAANANQAIELLGITSKDIGKLRTKFDEADTDASGEIEIDEFFKMIDERKTSFTDALFALIDTDQNGTINFDEMMQVLTTYCIFSQEDVLNFVFAYHDRDGTGSLDEKEFINMCVEVNAEGLFPGNLNRAFRQFDTNDDGMIDFDEFKEINRRFPMLMFPAFRLQDQMQKCTLGSKRWTQILKYKAKRERIEAYMAAHDGEVPPLTGWKRFFPCFKPERL</sequence>
<gene>
    <name evidence="6" type="ORF">QSP1433_LOCUS11576</name>
</gene>
<dbReference type="Pfam" id="PF13499">
    <property type="entry name" value="EF-hand_7"/>
    <property type="match status" value="2"/>
</dbReference>
<protein>
    <recommendedName>
        <fullName evidence="5">EF-hand domain-containing protein</fullName>
    </recommendedName>
</protein>
<feature type="compositionally biased region" description="Polar residues" evidence="4">
    <location>
        <begin position="10"/>
        <end position="34"/>
    </location>
</feature>
<dbReference type="EMBL" id="HBHK01018254">
    <property type="protein sequence ID" value="CAD9693049.1"/>
    <property type="molecule type" value="Transcribed_RNA"/>
</dbReference>
<feature type="region of interest" description="Disordered" evidence="4">
    <location>
        <begin position="1"/>
        <end position="102"/>
    </location>
</feature>
<keyword evidence="3" id="KW-0106">Calcium</keyword>
<dbReference type="InterPro" id="IPR002048">
    <property type="entry name" value="EF_hand_dom"/>
</dbReference>
<dbReference type="Gene3D" id="1.10.238.10">
    <property type="entry name" value="EF-hand"/>
    <property type="match status" value="1"/>
</dbReference>
<dbReference type="SMART" id="SM00054">
    <property type="entry name" value="EFh"/>
    <property type="match status" value="4"/>
</dbReference>
<keyword evidence="2" id="KW-0677">Repeat</keyword>
<dbReference type="PROSITE" id="PS00018">
    <property type="entry name" value="EF_HAND_1"/>
    <property type="match status" value="3"/>
</dbReference>
<dbReference type="SUPFAM" id="SSF47473">
    <property type="entry name" value="EF-hand"/>
    <property type="match status" value="1"/>
</dbReference>
<evidence type="ECO:0000256" key="3">
    <source>
        <dbReference type="ARBA" id="ARBA00022837"/>
    </source>
</evidence>